<dbReference type="Pfam" id="PF10592">
    <property type="entry name" value="AIPR"/>
    <property type="match status" value="1"/>
</dbReference>
<feature type="domain" description="Abortive phage infection protein C-terminal" evidence="1">
    <location>
        <begin position="263"/>
        <end position="543"/>
    </location>
</feature>
<evidence type="ECO:0000259" key="1">
    <source>
        <dbReference type="Pfam" id="PF10592"/>
    </source>
</evidence>
<evidence type="ECO:0000313" key="3">
    <source>
        <dbReference type="Proteomes" id="UP000501726"/>
    </source>
</evidence>
<dbReference type="RefSeq" id="WP_173271794.1">
    <property type="nucleotide sequence ID" value="NZ_AP021889.1"/>
</dbReference>
<dbReference type="AlphaFoldDB" id="A0A6F8PUH6"/>
<proteinExistence type="predicted"/>
<keyword evidence="3" id="KW-1185">Reference proteome</keyword>
<sequence>MSNNKILLEGCIKKFQEVNELELEESELFELFSLTQIHKDQSITFENIENSIVDGSKDGGIDSIMIFIDDELVESIDDLESFNFSNRTKTVFIISQCKKEKSFKETVVDKLITSIPVLLDLEQNESTLLKRFNPDLVSQALLLLQVWKDTAIGGGNISLDYMYVTNANEVEVNNVFIEKVSQLKALTIKLLSTSDVTFDNFSSKELLELYQKQKLNRLSLEFKDRPLMIDYGKSGIGYIGTVTLAKYKEFLTSENNNIRDDLFESNIRHFQGLVDVNKNIMSTINNPSDEDFWWLNNGITIIAEEPKEVGKTLSIENVQIVNGLQTSYSIYNNHSKDESDKRSVLVKVIINNDKNTTDHIIASTNSQNPVSPTLLRATEKIQRDLELYFLNSGYYYDRRKNYYKNLGKPSTKTFSIQYVAQSIQSIINVEPHSARATPTTLLKKDASYKSIFNSSRDFKAYLNCCLINRKVNEFWTKFKDAGIKAKTSNFKFHLSLLLTVIVLESKNVKFQDIVDFDFEKLNQAEFDDAIDRLSKLIEEYLNDNENTNLINIAKSKSFTNFLLDNFNGTNGIG</sequence>
<reference evidence="3" key="1">
    <citation type="submission" date="2019-11" db="EMBL/GenBank/DDBJ databases">
        <title>Isolation and characterization of two novel species in the genus Thiomicrorhabdus.</title>
        <authorList>
            <person name="Mochizuki J."/>
            <person name="Kojima H."/>
            <person name="Fukui M."/>
        </authorList>
    </citation>
    <scope>NUCLEOTIDE SEQUENCE [LARGE SCALE GENOMIC DNA]</scope>
    <source>
        <strain evidence="3">aks77</strain>
    </source>
</reference>
<organism evidence="2 3">
    <name type="scientific">Thiosulfatimonas sediminis</name>
    <dbReference type="NCBI Taxonomy" id="2675054"/>
    <lineage>
        <taxon>Bacteria</taxon>
        <taxon>Pseudomonadati</taxon>
        <taxon>Pseudomonadota</taxon>
        <taxon>Gammaproteobacteria</taxon>
        <taxon>Thiotrichales</taxon>
        <taxon>Piscirickettsiaceae</taxon>
        <taxon>Thiosulfatimonas</taxon>
    </lineage>
</organism>
<dbReference type="EMBL" id="AP021889">
    <property type="protein sequence ID" value="BBP45775.1"/>
    <property type="molecule type" value="Genomic_DNA"/>
</dbReference>
<name>A0A6F8PUH6_9GAMM</name>
<dbReference type="Proteomes" id="UP000501726">
    <property type="component" value="Chromosome"/>
</dbReference>
<accession>A0A6F8PUH6</accession>
<dbReference type="KEGG" id="tse:THMIRHAS_11480"/>
<gene>
    <name evidence="2" type="ORF">THMIRHAS_11480</name>
</gene>
<evidence type="ECO:0000313" key="2">
    <source>
        <dbReference type="EMBL" id="BBP45775.1"/>
    </source>
</evidence>
<dbReference type="InterPro" id="IPR018891">
    <property type="entry name" value="AIPR_C"/>
</dbReference>
<protein>
    <recommendedName>
        <fullName evidence="1">Abortive phage infection protein C-terminal domain-containing protein</fullName>
    </recommendedName>
</protein>